<dbReference type="EC" id="3.1.3.48" evidence="2"/>
<name>A0A4S4N414_9APHY</name>
<comment type="caution">
    <text evidence="7">The sequence shown here is derived from an EMBL/GenBank/DDBJ whole genome shotgun (WGS) entry which is preliminary data.</text>
</comment>
<dbReference type="InterPro" id="IPR000340">
    <property type="entry name" value="Dual-sp_phosphatase_cat-dom"/>
</dbReference>
<dbReference type="GO" id="GO:0033550">
    <property type="term" value="F:MAP kinase tyrosine phosphatase activity"/>
    <property type="evidence" value="ECO:0007669"/>
    <property type="project" value="TreeGrafter"/>
</dbReference>
<dbReference type="AlphaFoldDB" id="A0A4S4N414"/>
<feature type="domain" description="Tyrosine-protein phosphatase" evidence="5">
    <location>
        <begin position="1"/>
        <end position="160"/>
    </location>
</feature>
<dbReference type="GO" id="GO:0005737">
    <property type="term" value="C:cytoplasm"/>
    <property type="evidence" value="ECO:0007669"/>
    <property type="project" value="TreeGrafter"/>
</dbReference>
<dbReference type="EMBL" id="SGPM01000019">
    <property type="protein sequence ID" value="THH32571.1"/>
    <property type="molecule type" value="Genomic_DNA"/>
</dbReference>
<evidence type="ECO:0000256" key="1">
    <source>
        <dbReference type="ARBA" id="ARBA00008601"/>
    </source>
</evidence>
<gene>
    <name evidence="7" type="ORF">EUX98_g1620</name>
</gene>
<dbReference type="Proteomes" id="UP000308730">
    <property type="component" value="Unassembled WGS sequence"/>
</dbReference>
<feature type="domain" description="Tyrosine specific protein phosphatases" evidence="6">
    <location>
        <begin position="81"/>
        <end position="141"/>
    </location>
</feature>
<dbReference type="GO" id="GO:0043409">
    <property type="term" value="P:negative regulation of MAPK cascade"/>
    <property type="evidence" value="ECO:0007669"/>
    <property type="project" value="TreeGrafter"/>
</dbReference>
<dbReference type="SMART" id="SM00404">
    <property type="entry name" value="PTPc_motif"/>
    <property type="match status" value="1"/>
</dbReference>
<dbReference type="PANTHER" id="PTHR10159">
    <property type="entry name" value="DUAL SPECIFICITY PROTEIN PHOSPHATASE"/>
    <property type="match status" value="1"/>
</dbReference>
<dbReference type="OrthoDB" id="2017893at2759"/>
<dbReference type="InterPro" id="IPR003595">
    <property type="entry name" value="Tyr_Pase_cat"/>
</dbReference>
<evidence type="ECO:0000259" key="6">
    <source>
        <dbReference type="PROSITE" id="PS50056"/>
    </source>
</evidence>
<dbReference type="FunFam" id="3.90.190.10:FF:000157">
    <property type="entry name" value="Protein-tyrosine phosphatase"/>
    <property type="match status" value="1"/>
</dbReference>
<dbReference type="GO" id="GO:0008330">
    <property type="term" value="F:protein tyrosine/threonine phosphatase activity"/>
    <property type="evidence" value="ECO:0007669"/>
    <property type="project" value="TreeGrafter"/>
</dbReference>
<dbReference type="Gene3D" id="3.90.190.10">
    <property type="entry name" value="Protein tyrosine phosphatase superfamily"/>
    <property type="match status" value="1"/>
</dbReference>
<dbReference type="InterPro" id="IPR029021">
    <property type="entry name" value="Prot-tyrosine_phosphatase-like"/>
</dbReference>
<evidence type="ECO:0000259" key="5">
    <source>
        <dbReference type="PROSITE" id="PS50054"/>
    </source>
</evidence>
<evidence type="ECO:0000313" key="7">
    <source>
        <dbReference type="EMBL" id="THH32571.1"/>
    </source>
</evidence>
<dbReference type="SMART" id="SM00195">
    <property type="entry name" value="DSPc"/>
    <property type="match status" value="1"/>
</dbReference>
<evidence type="ECO:0000256" key="3">
    <source>
        <dbReference type="ARBA" id="ARBA00022801"/>
    </source>
</evidence>
<dbReference type="GO" id="GO:0017017">
    <property type="term" value="F:MAP kinase tyrosine/serine/threonine phosphatase activity"/>
    <property type="evidence" value="ECO:0007669"/>
    <property type="project" value="TreeGrafter"/>
</dbReference>
<dbReference type="PROSITE" id="PS00383">
    <property type="entry name" value="TYR_PHOSPHATASE_1"/>
    <property type="match status" value="1"/>
</dbReference>
<dbReference type="InterPro" id="IPR016130">
    <property type="entry name" value="Tyr_Pase_AS"/>
</dbReference>
<dbReference type="Pfam" id="PF00782">
    <property type="entry name" value="DSPc"/>
    <property type="match status" value="1"/>
</dbReference>
<evidence type="ECO:0000256" key="4">
    <source>
        <dbReference type="ARBA" id="ARBA00022912"/>
    </source>
</evidence>
<dbReference type="InterPro" id="IPR000387">
    <property type="entry name" value="Tyr_Pase_dom"/>
</dbReference>
<evidence type="ECO:0000313" key="8">
    <source>
        <dbReference type="Proteomes" id="UP000308730"/>
    </source>
</evidence>
<keyword evidence="4" id="KW-0904">Protein phosphatase</keyword>
<accession>A0A4S4N414</accession>
<proteinExistence type="inferred from homology"/>
<evidence type="ECO:0000256" key="2">
    <source>
        <dbReference type="ARBA" id="ARBA00013064"/>
    </source>
</evidence>
<sequence length="161" mass="18159">MNEIIPGLWLGNLGDAYNVTNLRAHGIHSIVSALPGKVHINEVRIPLFARTSDTENFLVQVQTFTHLHIEVTDTDDTDILTHFIPVITFIQKELDKRRGVLVHCFAGISRSATLVAAYLMYTRGLDPADALKHIRQYRSNVNPNEGFLIQLDIFHKSAFLL</sequence>
<comment type="similarity">
    <text evidence="1">Belongs to the protein-tyrosine phosphatase family. Non-receptor class dual specificity subfamily.</text>
</comment>
<dbReference type="PROSITE" id="PS50054">
    <property type="entry name" value="TYR_PHOSPHATASE_DUAL"/>
    <property type="match status" value="1"/>
</dbReference>
<organism evidence="7 8">
    <name type="scientific">Antrodiella citrinella</name>
    <dbReference type="NCBI Taxonomy" id="2447956"/>
    <lineage>
        <taxon>Eukaryota</taxon>
        <taxon>Fungi</taxon>
        <taxon>Dikarya</taxon>
        <taxon>Basidiomycota</taxon>
        <taxon>Agaricomycotina</taxon>
        <taxon>Agaricomycetes</taxon>
        <taxon>Polyporales</taxon>
        <taxon>Steccherinaceae</taxon>
        <taxon>Antrodiella</taxon>
    </lineage>
</organism>
<dbReference type="CDD" id="cd14498">
    <property type="entry name" value="DSP"/>
    <property type="match status" value="1"/>
</dbReference>
<keyword evidence="3" id="KW-0378">Hydrolase</keyword>
<keyword evidence="8" id="KW-1185">Reference proteome</keyword>
<reference evidence="7 8" key="1">
    <citation type="submission" date="2019-02" db="EMBL/GenBank/DDBJ databases">
        <title>Genome sequencing of the rare red list fungi Antrodiella citrinella (Flaviporus citrinellus).</title>
        <authorList>
            <person name="Buettner E."/>
            <person name="Kellner H."/>
        </authorList>
    </citation>
    <scope>NUCLEOTIDE SEQUENCE [LARGE SCALE GENOMIC DNA]</scope>
    <source>
        <strain evidence="7 8">DSM 108506</strain>
    </source>
</reference>
<dbReference type="SUPFAM" id="SSF52799">
    <property type="entry name" value="(Phosphotyrosine protein) phosphatases II"/>
    <property type="match status" value="1"/>
</dbReference>
<dbReference type="PROSITE" id="PS50056">
    <property type="entry name" value="TYR_PHOSPHATASE_2"/>
    <property type="match status" value="1"/>
</dbReference>
<dbReference type="PANTHER" id="PTHR10159:SF511">
    <property type="entry name" value="DUAL SPECIFICITY PROTEIN PHOSPHATASE 1"/>
    <property type="match status" value="1"/>
</dbReference>
<protein>
    <recommendedName>
        <fullName evidence="2">protein-tyrosine-phosphatase</fullName>
        <ecNumber evidence="2">3.1.3.48</ecNumber>
    </recommendedName>
</protein>
<dbReference type="InterPro" id="IPR020422">
    <property type="entry name" value="TYR_PHOSPHATASE_DUAL_dom"/>
</dbReference>